<name>A0ABT0C6L9_THEVL</name>
<gene>
    <name evidence="2" type="ORF">JX360_00740</name>
</gene>
<comment type="caution">
    <text evidence="2">The sequence shown here is derived from an EMBL/GenBank/DDBJ whole genome shotgun (WGS) entry which is preliminary data.</text>
</comment>
<evidence type="ECO:0000313" key="3">
    <source>
        <dbReference type="Proteomes" id="UP000830835"/>
    </source>
</evidence>
<organism evidence="2 3">
    <name type="scientific">Thermostichus vulcanus str. 'Rupite'</name>
    <dbReference type="NCBI Taxonomy" id="2813851"/>
    <lineage>
        <taxon>Bacteria</taxon>
        <taxon>Bacillati</taxon>
        <taxon>Cyanobacteriota</taxon>
        <taxon>Cyanophyceae</taxon>
        <taxon>Thermostichales</taxon>
        <taxon>Thermostichaceae</taxon>
        <taxon>Thermostichus</taxon>
    </lineage>
</organism>
<feature type="coiled-coil region" evidence="1">
    <location>
        <begin position="1"/>
        <end position="61"/>
    </location>
</feature>
<accession>A0ABT0C6L9</accession>
<evidence type="ECO:0000313" key="2">
    <source>
        <dbReference type="EMBL" id="MCJ2541443.1"/>
    </source>
</evidence>
<dbReference type="EMBL" id="JAFIRA010000001">
    <property type="protein sequence ID" value="MCJ2541443.1"/>
    <property type="molecule type" value="Genomic_DNA"/>
</dbReference>
<reference evidence="2" key="1">
    <citation type="submission" date="2021-02" db="EMBL/GenBank/DDBJ databases">
        <title>The CRISPR/cas machinery reduction and long-range gene transfer in the hot spring cyanobacterium Synechococcus.</title>
        <authorList>
            <person name="Dvorak P."/>
            <person name="Jahodarova E."/>
            <person name="Hasler P."/>
            <person name="Poulickova A."/>
        </authorList>
    </citation>
    <scope>NUCLEOTIDE SEQUENCE</scope>
    <source>
        <strain evidence="2">Rupite</strain>
    </source>
</reference>
<dbReference type="Proteomes" id="UP000830835">
    <property type="component" value="Unassembled WGS sequence"/>
</dbReference>
<proteinExistence type="predicted"/>
<evidence type="ECO:0000256" key="1">
    <source>
        <dbReference type="SAM" id="Coils"/>
    </source>
</evidence>
<keyword evidence="3" id="KW-1185">Reference proteome</keyword>
<sequence length="64" mass="7442">MNSKAEYLQELEQQIAEATQALETLKAEYREAREVAQHEEIERLEQHLESAKIRSQDLAKATDE</sequence>
<keyword evidence="1" id="KW-0175">Coiled coil</keyword>
<dbReference type="RefSeq" id="WP_244348439.1">
    <property type="nucleotide sequence ID" value="NZ_JAFIRA010000001.1"/>
</dbReference>
<protein>
    <submittedName>
        <fullName evidence="2">Uncharacterized protein</fullName>
    </submittedName>
</protein>